<evidence type="ECO:0000256" key="5">
    <source>
        <dbReference type="ARBA" id="ARBA00022694"/>
    </source>
</evidence>
<dbReference type="PANTHER" id="PTHR12729:SF6">
    <property type="entry name" value="TRNA(HIS) GUANYLYLTRANSFERASE-RELATED"/>
    <property type="match status" value="1"/>
</dbReference>
<keyword evidence="10" id="KW-0342">GTP-binding</keyword>
<dbReference type="GO" id="GO:0006400">
    <property type="term" value="P:tRNA modification"/>
    <property type="evidence" value="ECO:0007669"/>
    <property type="project" value="InterPro"/>
</dbReference>
<reference evidence="16" key="1">
    <citation type="submission" date="2007-11" db="EMBL/GenBank/DDBJ databases">
        <authorList>
            <consortium name="The Broad Institute Genome Sequencing Platform"/>
            <person name="Volkman S.K."/>
            <person name="Daily J.P."/>
            <person name="Sarr O."/>
            <person name="Ndiaye D."/>
            <person name="Ndir O."/>
            <person name="Mboup S."/>
            <person name="Lukens A."/>
            <person name="Stange-Thomann N."/>
            <person name="Mauceli E."/>
            <person name="Gnerre S."/>
            <person name="Jaffe D."/>
            <person name="Zainoun J."/>
            <person name="Wiegand R.C."/>
            <person name="Birren B."/>
            <person name="Galagan J."/>
            <person name="Lander E."/>
            <person name="Wirth D.F."/>
        </authorList>
    </citation>
    <scope>NUCLEOTIDE SEQUENCE [LARGE SCALE GENOMIC DNA]</scope>
    <source>
        <strain evidence="16">7G8</strain>
    </source>
</reference>
<evidence type="ECO:0000256" key="12">
    <source>
        <dbReference type="ARBA" id="ARBA00047281"/>
    </source>
</evidence>
<evidence type="ECO:0000256" key="7">
    <source>
        <dbReference type="ARBA" id="ARBA00022723"/>
    </source>
</evidence>
<name>W7FHW2_PLAF8</name>
<evidence type="ECO:0000256" key="8">
    <source>
        <dbReference type="ARBA" id="ARBA00022741"/>
    </source>
</evidence>
<keyword evidence="8" id="KW-0547">Nucleotide-binding</keyword>
<organism evidence="15 16">
    <name type="scientific">Plasmodium falciparum (isolate 7G8)</name>
    <dbReference type="NCBI Taxonomy" id="57266"/>
    <lineage>
        <taxon>Eukaryota</taxon>
        <taxon>Sar</taxon>
        <taxon>Alveolata</taxon>
        <taxon>Apicomplexa</taxon>
        <taxon>Aconoidasida</taxon>
        <taxon>Haemosporida</taxon>
        <taxon>Plasmodiidae</taxon>
        <taxon>Plasmodium</taxon>
        <taxon>Plasmodium (Laverania)</taxon>
    </lineage>
</organism>
<dbReference type="Proteomes" id="UP000030688">
    <property type="component" value="Unassembled WGS sequence"/>
</dbReference>
<comment type="cofactor">
    <cofactor evidence="1">
        <name>Mg(2+)</name>
        <dbReference type="ChEBI" id="CHEBI:18420"/>
    </cofactor>
</comment>
<dbReference type="PANTHER" id="PTHR12729">
    <property type="entry name" value="TRNA(HIS) GUANYLYLTRANSFERASE-RELATED"/>
    <property type="match status" value="1"/>
</dbReference>
<evidence type="ECO:0000313" key="16">
    <source>
        <dbReference type="Proteomes" id="UP000030688"/>
    </source>
</evidence>
<dbReference type="InterPro" id="IPR038469">
    <property type="entry name" value="tRNAHis_GuaTrfase_Thg1_sf"/>
</dbReference>
<evidence type="ECO:0000256" key="6">
    <source>
        <dbReference type="ARBA" id="ARBA00022695"/>
    </source>
</evidence>
<dbReference type="Pfam" id="PF04446">
    <property type="entry name" value="Thg1"/>
    <property type="match status" value="1"/>
</dbReference>
<comment type="similarity">
    <text evidence="2">Belongs to the tRNA(His) guanylyltransferase family.</text>
</comment>
<evidence type="ECO:0000313" key="15">
    <source>
        <dbReference type="EMBL" id="EUR73787.1"/>
    </source>
</evidence>
<keyword evidence="4" id="KW-0808">Transferase</keyword>
<dbReference type="FunFam" id="3.30.70.3000:FF:000001">
    <property type="entry name" value="tRNA(His) guanylyltransferase"/>
    <property type="match status" value="1"/>
</dbReference>
<dbReference type="Gene3D" id="3.30.70.3000">
    <property type="match status" value="1"/>
</dbReference>
<dbReference type="GO" id="GO:0000287">
    <property type="term" value="F:magnesium ion binding"/>
    <property type="evidence" value="ECO:0007669"/>
    <property type="project" value="InterPro"/>
</dbReference>
<accession>W7FHW2</accession>
<feature type="domain" description="tRNAHis guanylyltransferase catalytic" evidence="13">
    <location>
        <begin position="7"/>
        <end position="134"/>
    </location>
</feature>
<keyword evidence="9" id="KW-0460">Magnesium</keyword>
<dbReference type="GO" id="GO:0005525">
    <property type="term" value="F:GTP binding"/>
    <property type="evidence" value="ECO:0007669"/>
    <property type="project" value="UniProtKB-KW"/>
</dbReference>
<sequence length="564" mass="67317">MANSKFSYVKLFEEERKILLNCYFIVRIDGCDFKHFVKAHNYNKPNDIKGLNLMNECALDILKKFDDIDLCYGHSDEYSFLFNKSTKLWNRRYDKILTNVVSYFTSCFLYKWKNYFQKEMLYAPSFDARIVVYPNEKEIKDYFSWRQVDCHINTQYNECFWNLIRQANYTNDEAHKFLLTTQTKDKNELLFSRFNINYNNLPEIFRRGTIIIRNKTFQKKNEALGTIYNNDTANNIDDNNNNNNNNNTFNDNNDIENFEKLKKECLPKFIISHENLVSEKFWDNLPAGKPSHRHESTFCRFFSDTTEKECKGSRRNINHRNKSSIFDNVEENDIIDNTKINQYNNVKKRFVSNNSLEFKKTFQKNINYVPNEKYGKKNIPDVRNLYIFSRQELNSDTKERKSSKKISNYSLEKNPNKWGVDVLKYNLPSPKKIYRHVDNLTTCLVPKISEDSFIPKKNKKYYVTHLEKSLCPKENILLLNSKKKLIHLHQSKLEMNCVPKDYEQEINKNKPVFLERNLNNNLIPIVECKRRTFHVNDTCKNKQCSINFSCTVKENLRLLDLEKE</sequence>
<proteinExistence type="inferred from homology"/>
<keyword evidence="7" id="KW-0479">Metal-binding</keyword>
<dbReference type="InterPro" id="IPR007537">
    <property type="entry name" value="tRNAHis_GuaTrfase_Thg1"/>
</dbReference>
<evidence type="ECO:0000256" key="10">
    <source>
        <dbReference type="ARBA" id="ARBA00023134"/>
    </source>
</evidence>
<reference evidence="15 16" key="2">
    <citation type="submission" date="2013-02" db="EMBL/GenBank/DDBJ databases">
        <title>The Genome Sequence of Plasmodium falciparum 7G8.</title>
        <authorList>
            <consortium name="The Broad Institute Genome Sequencing Platform"/>
            <consortium name="The Broad Institute Genome Sequencing Center for Infectious Disease"/>
            <person name="Neafsey D."/>
            <person name="Cheeseman I."/>
            <person name="Volkman S."/>
            <person name="Adams J."/>
            <person name="Walker B."/>
            <person name="Young S.K."/>
            <person name="Zeng Q."/>
            <person name="Gargeya S."/>
            <person name="Fitzgerald M."/>
            <person name="Haas B."/>
            <person name="Abouelleil A."/>
            <person name="Alvarado L."/>
            <person name="Arachchi H.M."/>
            <person name="Berlin A.M."/>
            <person name="Chapman S.B."/>
            <person name="Dewar J."/>
            <person name="Goldberg J."/>
            <person name="Griggs A."/>
            <person name="Gujja S."/>
            <person name="Hansen M."/>
            <person name="Howarth C."/>
            <person name="Imamovic A."/>
            <person name="Larimer J."/>
            <person name="McCowan C."/>
            <person name="Murphy C."/>
            <person name="Neiman D."/>
            <person name="Pearson M."/>
            <person name="Priest M."/>
            <person name="Roberts A."/>
            <person name="Saif S."/>
            <person name="Shea T."/>
            <person name="Sisk P."/>
            <person name="Sykes S."/>
            <person name="Wortman J."/>
            <person name="Nusbaum C."/>
            <person name="Birren B."/>
        </authorList>
    </citation>
    <scope>NUCLEOTIDE SEQUENCE [LARGE SCALE GENOMIC DNA]</scope>
    <source>
        <strain evidence="15 16">7G8</strain>
    </source>
</reference>
<dbReference type="EMBL" id="KE123604">
    <property type="protein sequence ID" value="EUR73787.1"/>
    <property type="molecule type" value="Genomic_DNA"/>
</dbReference>
<dbReference type="Pfam" id="PF14413">
    <property type="entry name" value="Thg1C"/>
    <property type="match status" value="1"/>
</dbReference>
<evidence type="ECO:0000256" key="1">
    <source>
        <dbReference type="ARBA" id="ARBA00001946"/>
    </source>
</evidence>
<dbReference type="AlphaFoldDB" id="W7FHW2"/>
<evidence type="ECO:0000259" key="13">
    <source>
        <dbReference type="Pfam" id="PF04446"/>
    </source>
</evidence>
<feature type="domain" description="Thg1 C-terminal" evidence="14">
    <location>
        <begin position="137"/>
        <end position="237"/>
    </location>
</feature>
<protein>
    <recommendedName>
        <fullName evidence="3">tRNA(His) guanylyltransferase</fullName>
        <ecNumber evidence="3">2.7.7.79</ecNumber>
    </recommendedName>
    <alternativeName>
        <fullName evidence="11">tRNA-histidine guanylyltransferase</fullName>
    </alternativeName>
</protein>
<keyword evidence="6" id="KW-0548">Nucleotidyltransferase</keyword>
<evidence type="ECO:0000256" key="9">
    <source>
        <dbReference type="ARBA" id="ARBA00022842"/>
    </source>
</evidence>
<evidence type="ECO:0000256" key="4">
    <source>
        <dbReference type="ARBA" id="ARBA00022679"/>
    </source>
</evidence>
<evidence type="ECO:0000256" key="11">
    <source>
        <dbReference type="ARBA" id="ARBA00032480"/>
    </source>
</evidence>
<dbReference type="OrthoDB" id="345163at2759"/>
<evidence type="ECO:0000256" key="2">
    <source>
        <dbReference type="ARBA" id="ARBA00010113"/>
    </source>
</evidence>
<keyword evidence="5" id="KW-0819">tRNA processing</keyword>
<evidence type="ECO:0000259" key="14">
    <source>
        <dbReference type="Pfam" id="PF14413"/>
    </source>
</evidence>
<dbReference type="GO" id="GO:0008193">
    <property type="term" value="F:tRNA guanylyltransferase activity"/>
    <property type="evidence" value="ECO:0007669"/>
    <property type="project" value="UniProtKB-EC"/>
</dbReference>
<comment type="catalytic activity">
    <reaction evidence="12">
        <text>a 5'-end ribonucleotide-tRNA(His) + GTP + ATP + H2O = a 5'-end phospho-guanosine-ribonucleotide-tRNA(His) + AMP + 2 diphosphate + H(+)</text>
        <dbReference type="Rhea" id="RHEA:54564"/>
        <dbReference type="Rhea" id="RHEA-COMP:14193"/>
        <dbReference type="Rhea" id="RHEA-COMP:14917"/>
        <dbReference type="ChEBI" id="CHEBI:15377"/>
        <dbReference type="ChEBI" id="CHEBI:15378"/>
        <dbReference type="ChEBI" id="CHEBI:30616"/>
        <dbReference type="ChEBI" id="CHEBI:33019"/>
        <dbReference type="ChEBI" id="CHEBI:37565"/>
        <dbReference type="ChEBI" id="CHEBI:138282"/>
        <dbReference type="ChEBI" id="CHEBI:141847"/>
        <dbReference type="ChEBI" id="CHEBI:456215"/>
        <dbReference type="EC" id="2.7.7.79"/>
    </reaction>
</comment>
<dbReference type="EC" id="2.7.7.79" evidence="3"/>
<dbReference type="InterPro" id="IPR025845">
    <property type="entry name" value="Thg1_C_dom"/>
</dbReference>
<dbReference type="InterPro" id="IPR024956">
    <property type="entry name" value="tRNAHis_GuaTrfase_cat"/>
</dbReference>
<evidence type="ECO:0000256" key="3">
    <source>
        <dbReference type="ARBA" id="ARBA00012511"/>
    </source>
</evidence>
<gene>
    <name evidence="15" type="ORF">PFBG_01846</name>
</gene>